<accession>A0A4S2MPQ4</accession>
<dbReference type="AlphaFoldDB" id="A0A4S2MPQ4"/>
<feature type="compositionally biased region" description="Polar residues" evidence="1">
    <location>
        <begin position="426"/>
        <end position="461"/>
    </location>
</feature>
<feature type="region of interest" description="Disordered" evidence="1">
    <location>
        <begin position="234"/>
        <end position="254"/>
    </location>
</feature>
<evidence type="ECO:0000256" key="1">
    <source>
        <dbReference type="SAM" id="MobiDB-lite"/>
    </source>
</evidence>
<feature type="region of interest" description="Disordered" evidence="1">
    <location>
        <begin position="424"/>
        <end position="485"/>
    </location>
</feature>
<dbReference type="Proteomes" id="UP000298138">
    <property type="component" value="Unassembled WGS sequence"/>
</dbReference>
<dbReference type="InParanoid" id="A0A4S2MPQ4"/>
<gene>
    <name evidence="2" type="ORF">EX30DRAFT_350561</name>
</gene>
<keyword evidence="3" id="KW-1185">Reference proteome</keyword>
<evidence type="ECO:0000313" key="3">
    <source>
        <dbReference type="Proteomes" id="UP000298138"/>
    </source>
</evidence>
<dbReference type="EMBL" id="ML220135">
    <property type="protein sequence ID" value="TGZ79045.1"/>
    <property type="molecule type" value="Genomic_DNA"/>
</dbReference>
<evidence type="ECO:0000313" key="2">
    <source>
        <dbReference type="EMBL" id="TGZ79045.1"/>
    </source>
</evidence>
<proteinExistence type="predicted"/>
<protein>
    <submittedName>
        <fullName evidence="2">Uncharacterized protein</fullName>
    </submittedName>
</protein>
<feature type="region of interest" description="Disordered" evidence="1">
    <location>
        <begin position="149"/>
        <end position="169"/>
    </location>
</feature>
<reference evidence="2 3" key="1">
    <citation type="submission" date="2019-04" db="EMBL/GenBank/DDBJ databases">
        <title>Comparative genomics and transcriptomics to analyze fruiting body development in filamentous ascomycetes.</title>
        <authorList>
            <consortium name="DOE Joint Genome Institute"/>
            <person name="Lutkenhaus R."/>
            <person name="Traeger S."/>
            <person name="Breuer J."/>
            <person name="Kuo A."/>
            <person name="Lipzen A."/>
            <person name="Pangilinan J."/>
            <person name="Dilworth D."/>
            <person name="Sandor L."/>
            <person name="Poggeler S."/>
            <person name="Barry K."/>
            <person name="Grigoriev I.V."/>
            <person name="Nowrousian M."/>
        </authorList>
    </citation>
    <scope>NUCLEOTIDE SEQUENCE [LARGE SCALE GENOMIC DNA]</scope>
    <source>
        <strain evidence="2 3">CBS 389.68</strain>
    </source>
</reference>
<feature type="compositionally biased region" description="Pro residues" evidence="1">
    <location>
        <begin position="475"/>
        <end position="485"/>
    </location>
</feature>
<organism evidence="2 3">
    <name type="scientific">Ascodesmis nigricans</name>
    <dbReference type="NCBI Taxonomy" id="341454"/>
    <lineage>
        <taxon>Eukaryota</taxon>
        <taxon>Fungi</taxon>
        <taxon>Dikarya</taxon>
        <taxon>Ascomycota</taxon>
        <taxon>Pezizomycotina</taxon>
        <taxon>Pezizomycetes</taxon>
        <taxon>Pezizales</taxon>
        <taxon>Ascodesmidaceae</taxon>
        <taxon>Ascodesmis</taxon>
    </lineage>
</organism>
<sequence>MSNNPPGDPLFSRAAGKRPRRLTEANLAHLHYQSSGDHQLPSSPEQKRGIPQNHRVMALNSATENGIGMMRNPRAVPLWQSVAGPSRPSLLESTSPNAIGGFEFTTPAGPNCSNSVTTPAGDITGDPGSTSETTRRELLHETAARSSFMTDRPNHNSHGLARPTTQPGNYQDNHIRTIIKHPFKSLILDSGRKLHKRTDSSPSLLASEPLLHNVHGVKRSSTVGSTVMKWIRRNSSNVKENRHPTQGQSTSGQNYDRWSTLIDNVWARTEDPEELLSVEMTFQRPSGLPHRVHMSWMPQCNPPMPLEGPTIPPSSQFFHDGTRVYYGTGFEMIPTPNFQFPPRANPPLRTGNPLIRANGRVAPESPVRSGLGSFEVTRLVNTWNTTIPHNASTGSPVSANSAPQDIPNCYSNKAAHVPPIAARCTTEASSSTRHAHNQGSTVDSDNSAPTTTGEAPSSTRRCMSPNPLAAYLAGPSPPPDFPLPRLPPTKWIQNTIPFTLLVTSKRYIPPVAKSSTIFELRRIFAGDIIQVRTRLYHFTHQQYNLKAGKNELQLVGLHDGQELELLVPTVHEEYPVCLERHYHEMKVIKLENTGQTSLPAGVGYKVVFRLEDTTTLSSFIYTDGSESAYQFRRAKEVGQQRMALGLTDHIMVLYLLSIPEHPGVNYVMGWCIGGGCSLTKVVGTGPARPRNGGFAKDVKVDGFCVKGWIEMQGEGKEGVIDAEERSLKWTGMANDVHSTCTRCEGLK</sequence>
<name>A0A4S2MPQ4_9PEZI</name>